<dbReference type="PROSITE" id="PS50075">
    <property type="entry name" value="CARRIER"/>
    <property type="match status" value="1"/>
</dbReference>
<evidence type="ECO:0000256" key="3">
    <source>
        <dbReference type="ARBA" id="ARBA00022679"/>
    </source>
</evidence>
<keyword evidence="3" id="KW-0808">Transferase</keyword>
<dbReference type="Pfam" id="PF00698">
    <property type="entry name" value="Acyl_transf_1"/>
    <property type="match status" value="1"/>
</dbReference>
<dbReference type="InterPro" id="IPR016036">
    <property type="entry name" value="Malonyl_transacylase_ACP-bd"/>
</dbReference>
<keyword evidence="1" id="KW-0596">Phosphopantetheine</keyword>
<dbReference type="SUPFAM" id="SSF52151">
    <property type="entry name" value="FabD/lysophospholipase-like"/>
    <property type="match status" value="1"/>
</dbReference>
<dbReference type="InterPro" id="IPR009081">
    <property type="entry name" value="PP-bd_ACP"/>
</dbReference>
<dbReference type="PANTHER" id="PTHR43775:SF37">
    <property type="entry name" value="SI:DKEY-61P9.11"/>
    <property type="match status" value="1"/>
</dbReference>
<dbReference type="SMART" id="SM00827">
    <property type="entry name" value="PKS_AT"/>
    <property type="match status" value="1"/>
</dbReference>
<keyword evidence="2" id="KW-0597">Phosphoprotein</keyword>
<evidence type="ECO:0000256" key="4">
    <source>
        <dbReference type="ARBA" id="ARBA00023268"/>
    </source>
</evidence>
<dbReference type="SUPFAM" id="SSF51735">
    <property type="entry name" value="NAD(P)-binding Rossmann-fold domains"/>
    <property type="match status" value="2"/>
</dbReference>
<sequence>MPEYRLPDGTVPVLLSSDTADGLRAEAAAVLSYLENRPRVTPDQVADMLFRTRVARRRRALAMVGARDELLDALRSIVAGTSHPTVVATAGVAAARRIGFVFPGQGSQRPGMGKLYYETSPEYRAEVDACVEIHAQRYGHSRPLHYLLGTPDEYQDVIWEVQPALMFHMLGLAAMWQAYGVRPVATVGHSQGELAAGAVSGVMTRRDAVLAVTHRARLVDEIVPAGKYSMAVLGMNRDDCEELLARHSGWAELSVVNAPHILAISGEQETVSDIVTTATARGKFAKEIKVAYPAHTSYLIGVRDEMEAVLGDEMSTPTFAPTATPCYGGTLGGPITPDITHRHYWYWNLRNRVRFDRAVVAATAEIDTFIEIAEHPTLQLALQENLASVPDDPATGPRDFQVLGTSRRTARGLEEFSRNLAMIATHDLNYPWDSLRVEASPVRLPLPNFPHTQMVSKRLWAPYRSGADAAGPAEAAPVRLTENWVPLTRRTLTPPRTVVLVDPGGRCAELAEALCLRAERHGAAVSMFDGSTAEQADTVVVLLRPGSAADEAAAVDEFAGFVTDRGWLSALGPRVTECWLVTVGGEAVHKGEIPELAAAAAGAAFRCAAAEYIGVTFRHLDLQAECPAPEPKLPADRILEALHSADEPELALREGKLHAKRLVVAEPEPAAPAPDLSEVLILGGTGHVGLACCAQFVRDGAGRVTLVNRSGETAALTERLRAVRAIGDTEITVLSCDISDPAAVAGLAARYADRPVSLLVHAAVDYVYSAVGDADHETAVQAAAVKVVAFGAVSRALPMTPNATVLLCSSFAATLGGWGQALYAGANRMLDAMARRMRAEGRVCTSVQWGLWVLPAAADAAVEARIEGAGLLPMDAAGAVAAGLADPSANSIVLAADWSRLRGVTETVGLSSVFAPALDALTELPSSAPSEEPATRPTVSRPSRVSVDVTASVAEADFAERIRKELRRVMLVDGAEAIDGSVPLISLGMDSLQALDLRKRLKVELDRDLPVAAILGGASLDDVVLLMTENKG</sequence>
<evidence type="ECO:0000256" key="1">
    <source>
        <dbReference type="ARBA" id="ARBA00022450"/>
    </source>
</evidence>
<proteinExistence type="predicted"/>
<feature type="domain" description="Carrier" evidence="5">
    <location>
        <begin position="956"/>
        <end position="1031"/>
    </location>
</feature>
<dbReference type="SUPFAM" id="SSF47336">
    <property type="entry name" value="ACP-like"/>
    <property type="match status" value="1"/>
</dbReference>
<evidence type="ECO:0000313" key="6">
    <source>
        <dbReference type="EMBL" id="MFI2323997.1"/>
    </source>
</evidence>
<dbReference type="InterPro" id="IPR036736">
    <property type="entry name" value="ACP-like_sf"/>
</dbReference>
<dbReference type="InterPro" id="IPR001227">
    <property type="entry name" value="Ac_transferase_dom_sf"/>
</dbReference>
<dbReference type="InterPro" id="IPR050091">
    <property type="entry name" value="PKS_NRPS_Biosynth_Enz"/>
</dbReference>
<comment type="caution">
    <text evidence="6">The sequence shown here is derived from an EMBL/GenBank/DDBJ whole genome shotgun (WGS) entry which is preliminary data.</text>
</comment>
<dbReference type="Pfam" id="PF08659">
    <property type="entry name" value="KR"/>
    <property type="match status" value="1"/>
</dbReference>
<dbReference type="Gene3D" id="3.40.50.720">
    <property type="entry name" value="NAD(P)-binding Rossmann-like Domain"/>
    <property type="match status" value="1"/>
</dbReference>
<evidence type="ECO:0000256" key="2">
    <source>
        <dbReference type="ARBA" id="ARBA00022553"/>
    </source>
</evidence>
<evidence type="ECO:0000313" key="7">
    <source>
        <dbReference type="Proteomes" id="UP001611450"/>
    </source>
</evidence>
<dbReference type="CDD" id="cd05274">
    <property type="entry name" value="KR_FAS_SDR_x"/>
    <property type="match status" value="1"/>
</dbReference>
<dbReference type="SMART" id="SM00822">
    <property type="entry name" value="PKS_KR"/>
    <property type="match status" value="1"/>
</dbReference>
<evidence type="ECO:0000259" key="5">
    <source>
        <dbReference type="PROSITE" id="PS50075"/>
    </source>
</evidence>
<dbReference type="EMBL" id="JBIRXV010000006">
    <property type="protein sequence ID" value="MFI2323997.1"/>
    <property type="molecule type" value="Genomic_DNA"/>
</dbReference>
<dbReference type="Gene3D" id="3.30.70.3290">
    <property type="match status" value="1"/>
</dbReference>
<gene>
    <name evidence="6" type="primary">nbtC</name>
    <name evidence="6" type="ORF">ACH47G_26255</name>
</gene>
<dbReference type="Gene3D" id="3.40.366.10">
    <property type="entry name" value="Malonyl-Coenzyme A Acyl Carrier Protein, domain 2"/>
    <property type="match status" value="1"/>
</dbReference>
<keyword evidence="7" id="KW-1185">Reference proteome</keyword>
<dbReference type="InterPro" id="IPR036291">
    <property type="entry name" value="NAD(P)-bd_dom_sf"/>
</dbReference>
<dbReference type="PROSITE" id="PS00012">
    <property type="entry name" value="PHOSPHOPANTETHEINE"/>
    <property type="match status" value="1"/>
</dbReference>
<dbReference type="InterPro" id="IPR013968">
    <property type="entry name" value="PKS_KR"/>
</dbReference>
<dbReference type="Pfam" id="PF00550">
    <property type="entry name" value="PP-binding"/>
    <property type="match status" value="1"/>
</dbReference>
<dbReference type="RefSeq" id="WP_396946769.1">
    <property type="nucleotide sequence ID" value="NZ_JBIRXV010000006.1"/>
</dbReference>
<dbReference type="InterPro" id="IPR006162">
    <property type="entry name" value="Ppantetheine_attach_site"/>
</dbReference>
<dbReference type="InterPro" id="IPR014043">
    <property type="entry name" value="Acyl_transferase_dom"/>
</dbReference>
<dbReference type="PANTHER" id="PTHR43775">
    <property type="entry name" value="FATTY ACID SYNTHASE"/>
    <property type="match status" value="1"/>
</dbReference>
<dbReference type="SMART" id="SM00823">
    <property type="entry name" value="PKS_PP"/>
    <property type="match status" value="1"/>
</dbReference>
<dbReference type="SUPFAM" id="SSF55048">
    <property type="entry name" value="Probable ACP-binding domain of malonyl-CoA ACP transacylase"/>
    <property type="match status" value="1"/>
</dbReference>
<dbReference type="Proteomes" id="UP001611450">
    <property type="component" value="Unassembled WGS sequence"/>
</dbReference>
<dbReference type="Gene3D" id="1.10.1200.10">
    <property type="entry name" value="ACP-like"/>
    <property type="match status" value="1"/>
</dbReference>
<name>A0ABW7WMY1_9NOCA</name>
<keyword evidence="4" id="KW-0511">Multifunctional enzyme</keyword>
<reference evidence="6 7" key="1">
    <citation type="submission" date="2024-10" db="EMBL/GenBank/DDBJ databases">
        <title>The Natural Products Discovery Center: Release of the First 8490 Sequenced Strains for Exploring Actinobacteria Biosynthetic Diversity.</title>
        <authorList>
            <person name="Kalkreuter E."/>
            <person name="Kautsar S.A."/>
            <person name="Yang D."/>
            <person name="Bader C.D."/>
            <person name="Teijaro C.N."/>
            <person name="Fluegel L."/>
            <person name="Davis C.M."/>
            <person name="Simpson J.R."/>
            <person name="Lauterbach L."/>
            <person name="Steele A.D."/>
            <person name="Gui C."/>
            <person name="Meng S."/>
            <person name="Li G."/>
            <person name="Viehrig K."/>
            <person name="Ye F."/>
            <person name="Su P."/>
            <person name="Kiefer A.F."/>
            <person name="Nichols A."/>
            <person name="Cepeda A.J."/>
            <person name="Yan W."/>
            <person name="Fan B."/>
            <person name="Jiang Y."/>
            <person name="Adhikari A."/>
            <person name="Zheng C.-J."/>
            <person name="Schuster L."/>
            <person name="Cowan T.M."/>
            <person name="Smanski M.J."/>
            <person name="Chevrette M.G."/>
            <person name="De Carvalho L.P.S."/>
            <person name="Shen B."/>
        </authorList>
    </citation>
    <scope>NUCLEOTIDE SEQUENCE [LARGE SCALE GENOMIC DNA]</scope>
    <source>
        <strain evidence="6 7">NPDC019626</strain>
    </source>
</reference>
<protein>
    <submittedName>
        <fullName evidence="6">Nocobactin polyketide synthase NbtC</fullName>
    </submittedName>
</protein>
<dbReference type="InterPro" id="IPR016035">
    <property type="entry name" value="Acyl_Trfase/lysoPLipase"/>
</dbReference>
<organism evidence="6 7">
    <name type="scientific">Nocardia beijingensis</name>
    <dbReference type="NCBI Taxonomy" id="95162"/>
    <lineage>
        <taxon>Bacteria</taxon>
        <taxon>Bacillati</taxon>
        <taxon>Actinomycetota</taxon>
        <taxon>Actinomycetes</taxon>
        <taxon>Mycobacteriales</taxon>
        <taxon>Nocardiaceae</taxon>
        <taxon>Nocardia</taxon>
    </lineage>
</organism>
<accession>A0ABW7WMY1</accession>
<dbReference type="NCBIfam" id="NF037941">
    <property type="entry name" value="PKS_NbtC"/>
    <property type="match status" value="1"/>
</dbReference>
<dbReference type="InterPro" id="IPR020806">
    <property type="entry name" value="PKS_PP-bd"/>
</dbReference>
<dbReference type="InterPro" id="IPR057326">
    <property type="entry name" value="KR_dom"/>
</dbReference>